<sequence length="1551" mass="175474">MSFYSISKAQEISRILSILSFSLNLFPVSHSYFHSFATQQIPQHNPFTSKLHDQVHSFPSSPSNHYYYASLLESCISAKALWPGKQLHARLCQLGIAYNQDLATKLVNFYSVCNSLRNAHHLFEKIPKGNLFLWNVLIRAYAWNGPHEAAISLYHQMLEYGLKPDNFTLPFVLKACSALSTIGEGRVIHERVIRTGWERDVFVGAALVDMYAKCGCVVDARHVFDKIILRDSVLWNSMLAAYAQNGHPDESLSLCHEMAQTGVRPTEATLVTVISSSADIACLPHGREIHGFGWRHGFQSNDKVKTALIDMYAKCGSVKVACVLFERLREKRVVSWNAIITGYAMHGLAVEALDLFERMRKEAQPDHITFVGVLAACSRGRLLDEGQALYNLMVRDYRINPTVQHYTCMVDLLGHCGQLDEAYDLIRKMNVMPDSGVWGALLNSCKTHGNVELAELALEKLIELEPDDSGNYVILANMYAQSGKWEGVAKLRQLMIDKGIKKNIACSWIEVKNKVYAFLSGDVSHPNSSAIYAELKRLEGLMREAGYVPDTGSVFHDVEEDEKTDMVCSHSERLAIAFGLISTSPGTRLLITKNLRICEDCHVAIKFISKITEREITVRDVNRYHHFKHGLCSCAFEMAWFSGKNAWGNFPDLAGAVNKLQESVKNIEKNFDSALGFEEKAESSNEGSWPVSTDRKTLFNPVMAFMGNKSEETEEMSEKDESPQQESEIEKLPKKSESVDHAPVAEENEALETDNKVHMEAEETTAQEENKVLKEDEDGEHRESAYGTIAPNLDHGKDEHHLLELPVELPESPVKKFESSDSVDLPQEKEIAGEETSGSPLSMQLMPSNLADNVDEGVTSESVESHGTSDGHENSQVETKEESKEERVQAEESVKRISSVQPEASGDGEKRNDINTSVLHSVASEESNNIDQPHNEHLSSATPPNKSSKVVMEVFSPENESTVEENERDHFAHDRKSNEAEVESLREEYHQRVATLERKVYALTKERDTLRREQSKKSDAAALLKEKDEIINQVMAEGEELSKKQAALESTMRKLRTQIRDLEEEKKGLTTKLQVEENKVESIKRDKTATEKLLQETIEKHQNEIAAQKEYYTNALAVAKEAEALAEARANNEARTELESRLREAEERESMLVQALEELRQTLSRREQQAIFKEDMLRRDIEDLQKRYQASERRCEELITQVPESTRPLLRQIEAMQETNARRAEAWTAVERTLNSRLQEAEAKAATAEERERSVNERLSQTLSRVNVLEAQISCLRAEQTQLSRTLEKERQRAAESRQEYLAAKEEADTQEGRVRQLEEDIRDIRQKYKQELQEALMHRELLQQEIEKEKAARSELERTVRVKPAPLLDQTPTTKITSAFENGNLSRKVSSASSLGNLEESHFLQASLDSSDSISERRNPGELSMSPYYVKSMTPSSFEAALRQKEGELASYMSRLASLESIRDSLADELVKMTAQCEKLRVEAAVLPGLRSELEALRRRHSAALELMGERDEELEELRADIVDLKEMYREQVNLLVNKIQTMNPSLVDD</sequence>
<feature type="coiled-coil region" evidence="7">
    <location>
        <begin position="1231"/>
        <end position="1360"/>
    </location>
</feature>
<dbReference type="Pfam" id="PF12329">
    <property type="entry name" value="TMF_DNA_bd"/>
    <property type="match status" value="1"/>
</dbReference>
<feature type="non-terminal residue" evidence="11">
    <location>
        <position position="1"/>
    </location>
</feature>
<feature type="compositionally biased region" description="Basic and acidic residues" evidence="8">
    <location>
        <begin position="965"/>
        <end position="986"/>
    </location>
</feature>
<dbReference type="InterPro" id="IPR046848">
    <property type="entry name" value="E_motif"/>
</dbReference>
<dbReference type="InterPro" id="IPR022091">
    <property type="entry name" value="TMF_TATA-bd"/>
</dbReference>
<feature type="repeat" description="PPR" evidence="6">
    <location>
        <begin position="332"/>
        <end position="362"/>
    </location>
</feature>
<protein>
    <submittedName>
        <fullName evidence="11">Golgin candidate 5</fullName>
    </submittedName>
</protein>
<dbReference type="GO" id="GO:0008270">
    <property type="term" value="F:zinc ion binding"/>
    <property type="evidence" value="ECO:0007669"/>
    <property type="project" value="InterPro"/>
</dbReference>
<gene>
    <name evidence="11" type="primary">GC5</name>
    <name evidence="11" type="ORF">CR513_58493</name>
</gene>
<feature type="compositionally biased region" description="Basic and acidic residues" evidence="8">
    <location>
        <begin position="794"/>
        <end position="803"/>
    </location>
</feature>
<evidence type="ECO:0000313" key="12">
    <source>
        <dbReference type="Proteomes" id="UP000257109"/>
    </source>
</evidence>
<feature type="region of interest" description="Disordered" evidence="8">
    <location>
        <begin position="710"/>
        <end position="986"/>
    </location>
</feature>
<dbReference type="NCBIfam" id="TIGR00756">
    <property type="entry name" value="PPR"/>
    <property type="match status" value="3"/>
</dbReference>
<feature type="coiled-coil region" evidence="7">
    <location>
        <begin position="1128"/>
        <end position="1201"/>
    </location>
</feature>
<keyword evidence="3" id="KW-0677">Repeat</keyword>
<dbReference type="GO" id="GO:0005794">
    <property type="term" value="C:Golgi apparatus"/>
    <property type="evidence" value="ECO:0007669"/>
    <property type="project" value="UniProtKB-SubCell"/>
</dbReference>
<dbReference type="InterPro" id="IPR011990">
    <property type="entry name" value="TPR-like_helical_dom_sf"/>
</dbReference>
<dbReference type="FunFam" id="1.25.40.10:FF:001050">
    <property type="entry name" value="Pentatricopeptide repeat-containing protein At2g33760"/>
    <property type="match status" value="1"/>
</dbReference>
<dbReference type="Pfam" id="PF14432">
    <property type="entry name" value="DYW_deaminase"/>
    <property type="match status" value="1"/>
</dbReference>
<keyword evidence="5 7" id="KW-0175">Coiled coil</keyword>
<evidence type="ECO:0000256" key="4">
    <source>
        <dbReference type="ARBA" id="ARBA00023034"/>
    </source>
</evidence>
<dbReference type="OrthoDB" id="185373at2759"/>
<feature type="compositionally biased region" description="Polar residues" evidence="8">
    <location>
        <begin position="914"/>
        <end position="948"/>
    </location>
</feature>
<dbReference type="Gene3D" id="1.25.40.10">
    <property type="entry name" value="Tetratricopeptide repeat domain"/>
    <property type="match status" value="3"/>
</dbReference>
<evidence type="ECO:0000256" key="2">
    <source>
        <dbReference type="ARBA" id="ARBA00006643"/>
    </source>
</evidence>
<dbReference type="Pfam" id="PF01535">
    <property type="entry name" value="PPR"/>
    <property type="match status" value="2"/>
</dbReference>
<dbReference type="Proteomes" id="UP000257109">
    <property type="component" value="Unassembled WGS sequence"/>
</dbReference>
<feature type="domain" description="TATA element modulatory factor 1 TATA binding" evidence="9">
    <location>
        <begin position="1433"/>
        <end position="1536"/>
    </location>
</feature>
<evidence type="ECO:0000256" key="3">
    <source>
        <dbReference type="ARBA" id="ARBA00022737"/>
    </source>
</evidence>
<feature type="repeat" description="PPR" evidence="6">
    <location>
        <begin position="468"/>
        <end position="502"/>
    </location>
</feature>
<evidence type="ECO:0000256" key="1">
    <source>
        <dbReference type="ARBA" id="ARBA00004555"/>
    </source>
</evidence>
<dbReference type="SUPFAM" id="SSF48452">
    <property type="entry name" value="TPR-like"/>
    <property type="match status" value="2"/>
</dbReference>
<evidence type="ECO:0000256" key="8">
    <source>
        <dbReference type="SAM" id="MobiDB-lite"/>
    </source>
</evidence>
<comment type="similarity">
    <text evidence="2">Belongs to the PPR family. PCMP-H subfamily.</text>
</comment>
<organism evidence="11 12">
    <name type="scientific">Mucuna pruriens</name>
    <name type="common">Velvet bean</name>
    <name type="synonym">Dolichos pruriens</name>
    <dbReference type="NCBI Taxonomy" id="157652"/>
    <lineage>
        <taxon>Eukaryota</taxon>
        <taxon>Viridiplantae</taxon>
        <taxon>Streptophyta</taxon>
        <taxon>Embryophyta</taxon>
        <taxon>Tracheophyta</taxon>
        <taxon>Spermatophyta</taxon>
        <taxon>Magnoliopsida</taxon>
        <taxon>eudicotyledons</taxon>
        <taxon>Gunneridae</taxon>
        <taxon>Pentapetalae</taxon>
        <taxon>rosids</taxon>
        <taxon>fabids</taxon>
        <taxon>Fabales</taxon>
        <taxon>Fabaceae</taxon>
        <taxon>Papilionoideae</taxon>
        <taxon>50 kb inversion clade</taxon>
        <taxon>NPAAA clade</taxon>
        <taxon>indigoferoid/millettioid clade</taxon>
        <taxon>Phaseoleae</taxon>
        <taxon>Mucuna</taxon>
    </lineage>
</organism>
<dbReference type="PANTHER" id="PTHR47347">
    <property type="entry name" value="GOLGIN CANDIDATE 5"/>
    <property type="match status" value="1"/>
</dbReference>
<feature type="compositionally biased region" description="Basic and acidic residues" evidence="8">
    <location>
        <begin position="768"/>
        <end position="784"/>
    </location>
</feature>
<keyword evidence="4" id="KW-0333">Golgi apparatus</keyword>
<dbReference type="FunFam" id="1.25.40.10:FF:000729">
    <property type="entry name" value="Pentatricopeptide repeat-containing protein At4g25270, chloroplastic"/>
    <property type="match status" value="1"/>
</dbReference>
<dbReference type="Pfam" id="PF12325">
    <property type="entry name" value="TMF_TATA_bd"/>
    <property type="match status" value="1"/>
</dbReference>
<dbReference type="Pfam" id="PF13041">
    <property type="entry name" value="PPR_2"/>
    <property type="match status" value="3"/>
</dbReference>
<comment type="subcellular location">
    <subcellularLocation>
        <location evidence="1">Golgi apparatus</location>
    </subcellularLocation>
</comment>
<evidence type="ECO:0000256" key="7">
    <source>
        <dbReference type="SAM" id="Coils"/>
    </source>
</evidence>
<feature type="coiled-coil region" evidence="7">
    <location>
        <begin position="1038"/>
        <end position="1086"/>
    </location>
</feature>
<dbReference type="InterPro" id="IPR022092">
    <property type="entry name" value="TMF_DNA-bd"/>
</dbReference>
<name>A0A371EAR0_MUCPR</name>
<dbReference type="STRING" id="157652.A0A371EAR0"/>
<accession>A0A371EAR0</accession>
<dbReference type="EMBL" id="QJKJ01015081">
    <property type="protein sequence ID" value="RDX63113.1"/>
    <property type="molecule type" value="Genomic_DNA"/>
</dbReference>
<feature type="coiled-coil region" evidence="7">
    <location>
        <begin position="1443"/>
        <end position="1484"/>
    </location>
</feature>
<dbReference type="PANTHER" id="PTHR47347:SF2">
    <property type="entry name" value="GOLGIN CANDIDATE 5"/>
    <property type="match status" value="1"/>
</dbReference>
<feature type="compositionally biased region" description="Basic and acidic residues" evidence="8">
    <location>
        <begin position="863"/>
        <end position="895"/>
    </location>
</feature>
<evidence type="ECO:0000259" key="9">
    <source>
        <dbReference type="Pfam" id="PF12325"/>
    </source>
</evidence>
<evidence type="ECO:0000259" key="10">
    <source>
        <dbReference type="Pfam" id="PF14432"/>
    </source>
</evidence>
<feature type="domain" description="DYW" evidence="10">
    <location>
        <begin position="546"/>
        <end position="635"/>
    </location>
</feature>
<evidence type="ECO:0000256" key="5">
    <source>
        <dbReference type="ARBA" id="ARBA00023054"/>
    </source>
</evidence>
<dbReference type="InterPro" id="IPR002885">
    <property type="entry name" value="PPR_rpt"/>
</dbReference>
<evidence type="ECO:0000313" key="11">
    <source>
        <dbReference type="EMBL" id="RDX63113.1"/>
    </source>
</evidence>
<dbReference type="InterPro" id="IPR032867">
    <property type="entry name" value="DYW_dom"/>
</dbReference>
<dbReference type="Pfam" id="PF20431">
    <property type="entry name" value="E_motif"/>
    <property type="match status" value="1"/>
</dbReference>
<feature type="repeat" description="PPR" evidence="6">
    <location>
        <begin position="231"/>
        <end position="265"/>
    </location>
</feature>
<dbReference type="PROSITE" id="PS51375">
    <property type="entry name" value="PPR"/>
    <property type="match status" value="4"/>
</dbReference>
<keyword evidence="12" id="KW-1185">Reference proteome</keyword>
<dbReference type="FunFam" id="1.25.40.10:FF:000231">
    <property type="entry name" value="Pentatricopeptide repeat-containing protein chloroplastic"/>
    <property type="match status" value="1"/>
</dbReference>
<feature type="coiled-coil region" evidence="7">
    <location>
        <begin position="1509"/>
        <end position="1536"/>
    </location>
</feature>
<dbReference type="GO" id="GO:0031425">
    <property type="term" value="P:chloroplast RNA processing"/>
    <property type="evidence" value="ECO:0007669"/>
    <property type="project" value="UniProtKB-ARBA"/>
</dbReference>
<feature type="repeat" description="PPR" evidence="6">
    <location>
        <begin position="130"/>
        <end position="164"/>
    </location>
</feature>
<proteinExistence type="inferred from homology"/>
<reference evidence="11" key="1">
    <citation type="submission" date="2018-05" db="EMBL/GenBank/DDBJ databases">
        <title>Draft genome of Mucuna pruriens seed.</title>
        <authorList>
            <person name="Nnadi N.E."/>
            <person name="Vos R."/>
            <person name="Hasami M.H."/>
            <person name="Devisetty U.K."/>
            <person name="Aguiy J.C."/>
        </authorList>
    </citation>
    <scope>NUCLEOTIDE SEQUENCE [LARGE SCALE GENOMIC DNA]</scope>
    <source>
        <strain evidence="11">JCA_2017</strain>
    </source>
</reference>
<feature type="compositionally biased region" description="Basic and acidic residues" evidence="8">
    <location>
        <begin position="728"/>
        <end position="744"/>
    </location>
</feature>
<dbReference type="FunFam" id="1.25.40.10:FF:001278">
    <property type="entry name" value="pentatricopeptide repeat-containing protein At4g21065-like"/>
    <property type="match status" value="1"/>
</dbReference>
<feature type="compositionally biased region" description="Polar residues" evidence="8">
    <location>
        <begin position="836"/>
        <end position="851"/>
    </location>
</feature>
<evidence type="ECO:0000256" key="6">
    <source>
        <dbReference type="PROSITE-ProRule" id="PRU00708"/>
    </source>
</evidence>
<comment type="caution">
    <text evidence="11">The sequence shown here is derived from an EMBL/GenBank/DDBJ whole genome shotgun (WGS) entry which is preliminary data.</text>
</comment>